<keyword evidence="7" id="KW-0496">Mitochondrion</keyword>
<organism evidence="9 10">
    <name type="scientific">Rhinolophus ferrumequinum</name>
    <name type="common">Greater horseshoe bat</name>
    <dbReference type="NCBI Taxonomy" id="59479"/>
    <lineage>
        <taxon>Eukaryota</taxon>
        <taxon>Metazoa</taxon>
        <taxon>Chordata</taxon>
        <taxon>Craniata</taxon>
        <taxon>Vertebrata</taxon>
        <taxon>Euteleostomi</taxon>
        <taxon>Mammalia</taxon>
        <taxon>Eutheria</taxon>
        <taxon>Laurasiatheria</taxon>
        <taxon>Chiroptera</taxon>
        <taxon>Yinpterochiroptera</taxon>
        <taxon>Rhinolophoidea</taxon>
        <taxon>Rhinolophidae</taxon>
        <taxon>Rhinolophinae</taxon>
        <taxon>Rhinolophus</taxon>
    </lineage>
</organism>
<dbReference type="GeneTree" id="ENSGT00940000155453"/>
<dbReference type="Gene3D" id="1.20.5.340">
    <property type="match status" value="1"/>
</dbReference>
<dbReference type="OMA" id="THAFVQD"/>
<keyword evidence="6" id="KW-0175">Coiled coil</keyword>
<sequence length="116" mass="13263">MERTALLNKSNFNEINKHMKRWVGGGWHFSLALLRDFLITIIKKGYDMRLVNLTPLEQRKLTFDTHAFVQDLETGGSDKARAKTIVLALTTLSYVSLDTIYEEMVTQTQSEIALNS</sequence>
<keyword evidence="4" id="KW-0812">Transmembrane</keyword>
<reference evidence="10" key="3">
    <citation type="submission" date="2018-12" db="EMBL/GenBank/DDBJ databases">
        <title>G10K-VGP greater horseshoe bat female genome, primary haplotype.</title>
        <authorList>
            <person name="Teeling E."/>
            <person name="Myers G."/>
            <person name="Vernes S."/>
            <person name="Pippel M."/>
            <person name="Winkler S."/>
            <person name="Fedrigo O."/>
            <person name="Rhie A."/>
            <person name="Koren S."/>
            <person name="Phillippy A."/>
            <person name="Lewin H."/>
            <person name="Damas J."/>
            <person name="Howe K."/>
            <person name="Mountcastle J."/>
            <person name="Jarvis E.D."/>
        </authorList>
    </citation>
    <scope>NUCLEOTIDE SEQUENCE [LARGE SCALE GENOMIC DNA]</scope>
</reference>
<evidence type="ECO:0000256" key="6">
    <source>
        <dbReference type="ARBA" id="ARBA00023054"/>
    </source>
</evidence>
<keyword evidence="10" id="KW-1185">Reference proteome</keyword>
<dbReference type="Pfam" id="PF07798">
    <property type="entry name" value="CCDC90-like"/>
    <property type="match status" value="1"/>
</dbReference>
<reference evidence="9" key="4">
    <citation type="submission" date="2025-08" db="UniProtKB">
        <authorList>
            <consortium name="Ensembl"/>
        </authorList>
    </citation>
    <scope>IDENTIFICATION</scope>
</reference>
<dbReference type="GO" id="GO:0016020">
    <property type="term" value="C:membrane"/>
    <property type="evidence" value="ECO:0007669"/>
    <property type="project" value="UniProtKB-SubCell"/>
</dbReference>
<evidence type="ECO:0000313" key="10">
    <source>
        <dbReference type="Proteomes" id="UP000472240"/>
    </source>
</evidence>
<reference evidence="9 10" key="1">
    <citation type="journal article" date="2015" name="Annu Rev Anim Biosci">
        <title>The Genome 10K Project: a way forward.</title>
        <authorList>
            <person name="Koepfli K.P."/>
            <person name="Paten B."/>
            <person name="O'Brien S.J."/>
            <person name="Koepfli K.P."/>
            <person name="Paten B."/>
            <person name="Antunes A."/>
            <person name="Belov K."/>
            <person name="Bustamante C."/>
            <person name="Castoe T.A."/>
            <person name="Clawson H."/>
            <person name="Crawford A.J."/>
            <person name="Diekhans M."/>
            <person name="Distel D."/>
            <person name="Durbin R."/>
            <person name="Earl D."/>
            <person name="Fujita M.K."/>
            <person name="Gamble T."/>
            <person name="Georges A."/>
            <person name="Gemmell N."/>
            <person name="Gilbert M.T."/>
            <person name="Graves J.M."/>
            <person name="Green R.E."/>
            <person name="Hickey G."/>
            <person name="Jarvis E.D."/>
            <person name="Johnson W."/>
            <person name="Komissarov A."/>
            <person name="Korf I."/>
            <person name="Kuhn R."/>
            <person name="Larkin D.M."/>
            <person name="Lewin H."/>
            <person name="Lopez J.V."/>
            <person name="Ma J."/>
            <person name="Marques-Bonet T."/>
            <person name="Miller W."/>
            <person name="Murphy R."/>
            <person name="Pevzner P."/>
            <person name="Shapiro B."/>
            <person name="Steiner C."/>
            <person name="Tamazian G."/>
            <person name="Venkatesh B."/>
            <person name="Wang J."/>
            <person name="Wayne R."/>
            <person name="Wiley E."/>
            <person name="Yang H."/>
            <person name="Zhang G."/>
            <person name="Haussler D."/>
            <person name="Ryder O."/>
            <person name="O'Brien S.J."/>
        </authorList>
    </citation>
    <scope>NUCLEOTIDE SEQUENCE</scope>
</reference>
<accession>A0A671EU43</accession>
<evidence type="ECO:0000256" key="1">
    <source>
        <dbReference type="ARBA" id="ARBA00004173"/>
    </source>
</evidence>
<evidence type="ECO:0000313" key="9">
    <source>
        <dbReference type="Ensembl" id="ENSRFEP00010016909.1"/>
    </source>
</evidence>
<evidence type="ECO:0000256" key="5">
    <source>
        <dbReference type="ARBA" id="ARBA00022989"/>
    </source>
</evidence>
<dbReference type="InterPro" id="IPR024461">
    <property type="entry name" value="CCDC90-like"/>
</dbReference>
<dbReference type="GO" id="GO:0005739">
    <property type="term" value="C:mitochondrion"/>
    <property type="evidence" value="ECO:0007669"/>
    <property type="project" value="UniProtKB-SubCell"/>
</dbReference>
<reference evidence="9 10" key="2">
    <citation type="journal article" date="2018" name="Annu Rev Anim Biosci">
        <title>Bat Biology, Genomes, and the Bat1K Project: To Generate Chromosome-Level Genomes for All Living Bat Species.</title>
        <authorList>
            <person name="Teeling E.C."/>
            <person name="Vernes S.C."/>
            <person name="Davalos L.M."/>
            <person name="Ray D.A."/>
            <person name="Gilbert M.T.P."/>
            <person name="Myers E."/>
        </authorList>
    </citation>
    <scope>NUCLEOTIDE SEQUENCE</scope>
</reference>
<keyword evidence="8" id="KW-0472">Membrane</keyword>
<protein>
    <submittedName>
        <fullName evidence="9">Uncharacterized protein</fullName>
    </submittedName>
</protein>
<dbReference type="AlphaFoldDB" id="A0A671EU43"/>
<reference evidence="9" key="5">
    <citation type="submission" date="2025-09" db="UniProtKB">
        <authorList>
            <consortium name="Ensembl"/>
        </authorList>
    </citation>
    <scope>IDENTIFICATION</scope>
</reference>
<proteinExistence type="inferred from homology"/>
<evidence type="ECO:0000256" key="4">
    <source>
        <dbReference type="ARBA" id="ARBA00022692"/>
    </source>
</evidence>
<dbReference type="PANTHER" id="PTHR14360">
    <property type="entry name" value="PROTEIN FMP32, MITOCHONDRIAL"/>
    <property type="match status" value="1"/>
</dbReference>
<keyword evidence="5" id="KW-1133">Transmembrane helix</keyword>
<evidence type="ECO:0000256" key="8">
    <source>
        <dbReference type="ARBA" id="ARBA00023136"/>
    </source>
</evidence>
<dbReference type="Proteomes" id="UP000472240">
    <property type="component" value="Chromosome 17"/>
</dbReference>
<comment type="subcellular location">
    <subcellularLocation>
        <location evidence="2">Membrane</location>
    </subcellularLocation>
    <subcellularLocation>
        <location evidence="1">Mitochondrion</location>
    </subcellularLocation>
</comment>
<evidence type="ECO:0000256" key="7">
    <source>
        <dbReference type="ARBA" id="ARBA00023128"/>
    </source>
</evidence>
<evidence type="ECO:0000256" key="2">
    <source>
        <dbReference type="ARBA" id="ARBA00004370"/>
    </source>
</evidence>
<comment type="similarity">
    <text evidence="3">Belongs to the CCDC90 family.</text>
</comment>
<name>A0A671EU43_RHIFE</name>
<dbReference type="Ensembl" id="ENSRFET00010018443.1">
    <property type="protein sequence ID" value="ENSRFEP00010016909.1"/>
    <property type="gene ID" value="ENSRFEG00010011446.1"/>
</dbReference>
<evidence type="ECO:0000256" key="3">
    <source>
        <dbReference type="ARBA" id="ARBA00007224"/>
    </source>
</evidence>
<dbReference type="InParanoid" id="A0A671EU43"/>
<dbReference type="PANTHER" id="PTHR14360:SF14">
    <property type="entry name" value="COILED-COIL DOMAIN-CONTAINING PROTEIN 90B, MITOCHONDRIAL"/>
    <property type="match status" value="1"/>
</dbReference>